<evidence type="ECO:0000256" key="6">
    <source>
        <dbReference type="ARBA" id="ARBA00023157"/>
    </source>
</evidence>
<protein>
    <recommendedName>
        <fullName evidence="8">V-set and transmembrane domain-containing protein 2B</fullName>
    </recommendedName>
</protein>
<dbReference type="Gene3D" id="2.60.40.10">
    <property type="entry name" value="Immunoglobulins"/>
    <property type="match status" value="1"/>
</dbReference>
<evidence type="ECO:0000256" key="10">
    <source>
        <dbReference type="SAM" id="SignalP"/>
    </source>
</evidence>
<feature type="region of interest" description="Disordered" evidence="9">
    <location>
        <begin position="160"/>
        <end position="304"/>
    </location>
</feature>
<keyword evidence="13" id="KW-1185">Reference proteome</keyword>
<keyword evidence="5" id="KW-0472">Membrane</keyword>
<evidence type="ECO:0000256" key="5">
    <source>
        <dbReference type="ARBA" id="ARBA00023136"/>
    </source>
</evidence>
<dbReference type="SUPFAM" id="SSF48726">
    <property type="entry name" value="Immunoglobulin"/>
    <property type="match status" value="1"/>
</dbReference>
<dbReference type="InterPro" id="IPR013106">
    <property type="entry name" value="Ig_V-set"/>
</dbReference>
<evidence type="ECO:0000256" key="9">
    <source>
        <dbReference type="SAM" id="MobiDB-lite"/>
    </source>
</evidence>
<evidence type="ECO:0000256" key="8">
    <source>
        <dbReference type="ARBA" id="ARBA00068295"/>
    </source>
</evidence>
<evidence type="ECO:0000256" key="7">
    <source>
        <dbReference type="ARBA" id="ARBA00023319"/>
    </source>
</evidence>
<feature type="signal peptide" evidence="10">
    <location>
        <begin position="1"/>
        <end position="28"/>
    </location>
</feature>
<dbReference type="PANTHER" id="PTHR12207:SF27">
    <property type="entry name" value="V-SET AND TRANSMEMBRANE DOMAIN-CONTAINING PROTEIN 2B"/>
    <property type="match status" value="1"/>
</dbReference>
<dbReference type="Proteomes" id="UP001214576">
    <property type="component" value="Unassembled WGS sequence"/>
</dbReference>
<dbReference type="EMBL" id="JAKZEL010000019">
    <property type="protein sequence ID" value="KAI4534005.1"/>
    <property type="molecule type" value="Genomic_DNA"/>
</dbReference>
<dbReference type="InterPro" id="IPR007110">
    <property type="entry name" value="Ig-like_dom"/>
</dbReference>
<dbReference type="GO" id="GO:0016020">
    <property type="term" value="C:membrane"/>
    <property type="evidence" value="ECO:0007669"/>
    <property type="project" value="UniProtKB-SubCell"/>
</dbReference>
<dbReference type="InterPro" id="IPR051102">
    <property type="entry name" value="IgSF_V-set/TM_domain"/>
</dbReference>
<keyword evidence="3 10" id="KW-0732">Signal</keyword>
<proteinExistence type="predicted"/>
<dbReference type="SMART" id="SM00409">
    <property type="entry name" value="IG"/>
    <property type="match status" value="1"/>
</dbReference>
<keyword evidence="2" id="KW-0812">Transmembrane</keyword>
<dbReference type="Pfam" id="PF07686">
    <property type="entry name" value="V-set"/>
    <property type="match status" value="1"/>
</dbReference>
<sequence>MEQRNRLGAPRYLPPLVLRALLLFVAEATFTEVPKDVTVREGDDIEMPCAFRASGATSYSLEIQWWYLKEPPRELLHELALSVPGARSKVTNKDATKISTVRVQGNDISHRLRLSAVRRQDEGVYECRVSDYSDDDTQEHTAQALLRVLARFAPPDVQAAEAVSHIQSGGPRRHGPASAARPDGAQEPGRGDKSPPPGGPPAARAPGVPEAAAASAAHRAATTVAAAASSAPPPPREAALLRQRHSAASDSCGPLQGQKAAIQNAPQRDWSKSRFRVHQKPIPKAGKATNGKFPNTCKTPSIRTQNKPEVFTDFHLLQAWHQSQKFSS</sequence>
<comment type="caution">
    <text evidence="12">The sequence shown here is derived from an EMBL/GenBank/DDBJ whole genome shotgun (WGS) entry which is preliminary data.</text>
</comment>
<feature type="compositionally biased region" description="Polar residues" evidence="9">
    <location>
        <begin position="292"/>
        <end position="304"/>
    </location>
</feature>
<feature type="compositionally biased region" description="Low complexity" evidence="9">
    <location>
        <begin position="201"/>
        <end position="230"/>
    </location>
</feature>
<evidence type="ECO:0000256" key="2">
    <source>
        <dbReference type="ARBA" id="ARBA00022692"/>
    </source>
</evidence>
<feature type="chain" id="PRO_5042239967" description="V-set and transmembrane domain-containing protein 2B" evidence="10">
    <location>
        <begin position="29"/>
        <end position="328"/>
    </location>
</feature>
<dbReference type="InterPro" id="IPR003599">
    <property type="entry name" value="Ig_sub"/>
</dbReference>
<keyword evidence="4" id="KW-1133">Transmembrane helix</keyword>
<dbReference type="FunFam" id="2.60.40.10:FF:000804">
    <property type="entry name" value="V-set and transmembrane domain containing 2B"/>
    <property type="match status" value="1"/>
</dbReference>
<name>A0AAD4TYN2_OVIAM</name>
<keyword evidence="6" id="KW-1015">Disulfide bond</keyword>
<dbReference type="PROSITE" id="PS50835">
    <property type="entry name" value="IG_LIKE"/>
    <property type="match status" value="1"/>
</dbReference>
<dbReference type="InterPro" id="IPR036179">
    <property type="entry name" value="Ig-like_dom_sf"/>
</dbReference>
<organism evidence="12 13">
    <name type="scientific">Ovis ammon polii</name>
    <dbReference type="NCBI Taxonomy" id="230172"/>
    <lineage>
        <taxon>Eukaryota</taxon>
        <taxon>Metazoa</taxon>
        <taxon>Chordata</taxon>
        <taxon>Craniata</taxon>
        <taxon>Vertebrata</taxon>
        <taxon>Euteleostomi</taxon>
        <taxon>Mammalia</taxon>
        <taxon>Eutheria</taxon>
        <taxon>Laurasiatheria</taxon>
        <taxon>Artiodactyla</taxon>
        <taxon>Ruminantia</taxon>
        <taxon>Pecora</taxon>
        <taxon>Bovidae</taxon>
        <taxon>Caprinae</taxon>
        <taxon>Ovis</taxon>
    </lineage>
</organism>
<dbReference type="PANTHER" id="PTHR12207">
    <property type="entry name" value="V-SET AND TRANSMEMBRANE DOMAIN-CONTAINING PROTEIN"/>
    <property type="match status" value="1"/>
</dbReference>
<evidence type="ECO:0000259" key="11">
    <source>
        <dbReference type="PROSITE" id="PS50835"/>
    </source>
</evidence>
<gene>
    <name evidence="12" type="ORF">MG293_014865</name>
</gene>
<dbReference type="AlphaFoldDB" id="A0AAD4TYN2"/>
<accession>A0AAD4TYN2</accession>
<keyword evidence="7" id="KW-0393">Immunoglobulin domain</keyword>
<evidence type="ECO:0000256" key="1">
    <source>
        <dbReference type="ARBA" id="ARBA00004479"/>
    </source>
</evidence>
<reference evidence="12" key="1">
    <citation type="submission" date="2022-03" db="EMBL/GenBank/DDBJ databases">
        <title>Genomic analyses of argali, domestic sheep and their hybrids provide insights into chromosomal evolution, heterosis and genetic basis of agronomic traits.</title>
        <authorList>
            <person name="Li M."/>
        </authorList>
    </citation>
    <scope>NUCLEOTIDE SEQUENCE</scope>
    <source>
        <strain evidence="12">CAU-MHL-2022a</strain>
        <tissue evidence="12">Skin</tissue>
    </source>
</reference>
<evidence type="ECO:0000256" key="4">
    <source>
        <dbReference type="ARBA" id="ARBA00022989"/>
    </source>
</evidence>
<feature type="domain" description="Ig-like" evidence="11">
    <location>
        <begin position="14"/>
        <end position="143"/>
    </location>
</feature>
<evidence type="ECO:0000313" key="13">
    <source>
        <dbReference type="Proteomes" id="UP001214576"/>
    </source>
</evidence>
<evidence type="ECO:0000313" key="12">
    <source>
        <dbReference type="EMBL" id="KAI4534005.1"/>
    </source>
</evidence>
<comment type="subcellular location">
    <subcellularLocation>
        <location evidence="1">Membrane</location>
        <topology evidence="1">Single-pass type I membrane protein</topology>
    </subcellularLocation>
</comment>
<evidence type="ECO:0000256" key="3">
    <source>
        <dbReference type="ARBA" id="ARBA00022729"/>
    </source>
</evidence>
<dbReference type="InterPro" id="IPR013783">
    <property type="entry name" value="Ig-like_fold"/>
</dbReference>